<comment type="caution">
    <text evidence="10">The sequence shown here is derived from an EMBL/GenBank/DDBJ whole genome shotgun (WGS) entry which is preliminary data.</text>
</comment>
<keyword evidence="4" id="KW-0997">Cell inner membrane</keyword>
<evidence type="ECO:0000256" key="4">
    <source>
        <dbReference type="ARBA" id="ARBA00022519"/>
    </source>
</evidence>
<evidence type="ECO:0000259" key="9">
    <source>
        <dbReference type="Pfam" id="PF00482"/>
    </source>
</evidence>
<feature type="transmembrane region" description="Helical" evidence="8">
    <location>
        <begin position="165"/>
        <end position="188"/>
    </location>
</feature>
<dbReference type="OrthoDB" id="9805682at2"/>
<dbReference type="InterPro" id="IPR003004">
    <property type="entry name" value="GspF/PilC"/>
</dbReference>
<evidence type="ECO:0000256" key="2">
    <source>
        <dbReference type="ARBA" id="ARBA00005745"/>
    </source>
</evidence>
<dbReference type="EMBL" id="QKRX01000002">
    <property type="protein sequence ID" value="RAU19218.1"/>
    <property type="molecule type" value="Genomic_DNA"/>
</dbReference>
<evidence type="ECO:0000256" key="6">
    <source>
        <dbReference type="ARBA" id="ARBA00022989"/>
    </source>
</evidence>
<keyword evidence="5 8" id="KW-0812">Transmembrane</keyword>
<evidence type="ECO:0000256" key="8">
    <source>
        <dbReference type="SAM" id="Phobius"/>
    </source>
</evidence>
<evidence type="ECO:0000256" key="7">
    <source>
        <dbReference type="ARBA" id="ARBA00023136"/>
    </source>
</evidence>
<accession>A0A364NQ35</accession>
<evidence type="ECO:0000256" key="3">
    <source>
        <dbReference type="ARBA" id="ARBA00022475"/>
    </source>
</evidence>
<dbReference type="AlphaFoldDB" id="A0A364NQ35"/>
<organism evidence="10 11">
    <name type="scientific">Nitrincola tibetensis</name>
    <dbReference type="NCBI Taxonomy" id="2219697"/>
    <lineage>
        <taxon>Bacteria</taxon>
        <taxon>Pseudomonadati</taxon>
        <taxon>Pseudomonadota</taxon>
        <taxon>Gammaproteobacteria</taxon>
        <taxon>Oceanospirillales</taxon>
        <taxon>Oceanospirillaceae</taxon>
        <taxon>Nitrincola</taxon>
    </lineage>
</organism>
<gene>
    <name evidence="10" type="ORF">DN062_02820</name>
</gene>
<evidence type="ECO:0000313" key="10">
    <source>
        <dbReference type="EMBL" id="RAU19218.1"/>
    </source>
</evidence>
<dbReference type="Proteomes" id="UP000250744">
    <property type="component" value="Unassembled WGS sequence"/>
</dbReference>
<feature type="transmembrane region" description="Helical" evidence="8">
    <location>
        <begin position="373"/>
        <end position="396"/>
    </location>
</feature>
<dbReference type="GO" id="GO:0005886">
    <property type="term" value="C:plasma membrane"/>
    <property type="evidence" value="ECO:0007669"/>
    <property type="project" value="UniProtKB-SubCell"/>
</dbReference>
<name>A0A364NQ35_9GAMM</name>
<comment type="subcellular location">
    <subcellularLocation>
        <location evidence="1">Cell inner membrane</location>
        <topology evidence="1">Multi-pass membrane protein</topology>
    </subcellularLocation>
</comment>
<keyword evidence="11" id="KW-1185">Reference proteome</keyword>
<comment type="similarity">
    <text evidence="2">Belongs to the GSP F family.</text>
</comment>
<proteinExistence type="inferred from homology"/>
<evidence type="ECO:0000313" key="11">
    <source>
        <dbReference type="Proteomes" id="UP000250744"/>
    </source>
</evidence>
<keyword evidence="6 8" id="KW-1133">Transmembrane helix</keyword>
<evidence type="ECO:0000256" key="1">
    <source>
        <dbReference type="ARBA" id="ARBA00004429"/>
    </source>
</evidence>
<dbReference type="PANTHER" id="PTHR30012">
    <property type="entry name" value="GENERAL SECRETION PATHWAY PROTEIN"/>
    <property type="match status" value="1"/>
</dbReference>
<feature type="domain" description="Type II secretion system protein GspF" evidence="9">
    <location>
        <begin position="66"/>
        <end position="189"/>
    </location>
</feature>
<evidence type="ECO:0000256" key="5">
    <source>
        <dbReference type="ARBA" id="ARBA00022692"/>
    </source>
</evidence>
<reference evidence="10 11" key="1">
    <citation type="submission" date="2018-06" db="EMBL/GenBank/DDBJ databases">
        <title>Nitrincola tibetense sp. nov., isolated from Lake XuguoCo on Tibetan Plateau.</title>
        <authorList>
            <person name="Xing P."/>
        </authorList>
    </citation>
    <scope>NUCLEOTIDE SEQUENCE [LARGE SCALE GENOMIC DNA]</scope>
    <source>
        <strain evidence="11">xg18</strain>
    </source>
</reference>
<dbReference type="InterPro" id="IPR042094">
    <property type="entry name" value="T2SS_GspF_sf"/>
</dbReference>
<dbReference type="PANTHER" id="PTHR30012:SF0">
    <property type="entry name" value="TYPE II SECRETION SYSTEM PROTEIN F-RELATED"/>
    <property type="match status" value="1"/>
</dbReference>
<dbReference type="FunFam" id="1.20.81.30:FF:000001">
    <property type="entry name" value="Type II secretion system protein F"/>
    <property type="match status" value="2"/>
</dbReference>
<keyword evidence="3" id="KW-1003">Cell membrane</keyword>
<dbReference type="Gene3D" id="1.20.81.30">
    <property type="entry name" value="Type II secretion system (T2SS), domain F"/>
    <property type="match status" value="2"/>
</dbReference>
<keyword evidence="7 8" id="KW-0472">Membrane</keyword>
<dbReference type="RefSeq" id="WP_112157358.1">
    <property type="nucleotide sequence ID" value="NZ_QKRX01000002.1"/>
</dbReference>
<dbReference type="InterPro" id="IPR018076">
    <property type="entry name" value="T2SS_GspF_dom"/>
</dbReference>
<feature type="domain" description="Type II secretion system protein GspF" evidence="9">
    <location>
        <begin position="269"/>
        <end position="391"/>
    </location>
</feature>
<protein>
    <submittedName>
        <fullName evidence="10">Type II secretion system F family protein</fullName>
    </submittedName>
</protein>
<dbReference type="PRINTS" id="PR00812">
    <property type="entry name" value="BCTERIALGSPF"/>
</dbReference>
<dbReference type="Pfam" id="PF00482">
    <property type="entry name" value="T2SSF"/>
    <property type="match status" value="2"/>
</dbReference>
<feature type="transmembrane region" description="Helical" evidence="8">
    <location>
        <begin position="219"/>
        <end position="238"/>
    </location>
</feature>
<sequence>MEYVYKAMTHQGAVLEGKDSAESPEIVVGRLKSRGLTVLQIEALSSQDVVVSVSKSAFPLVELCRFTRDLSVLMRSGLPIERALKLLSETASNAAMGRFITDVRQQVKQGKPLSQALAPYEKSLGTFYLSMVKAGEASGRMVEVLGTLAEYLDQLRLLRSNVISAMIYPAILLAFAVISIWVMLGFVVPQFDTLFSDMGDALPLPTRTLMFVGDFFSRYAVYLLVGVVLLGTFLWKWLKTAQGHASLQAFLTRLPLIGSLLITLEIARFTRTLGTLLAKGVPMVKALDIALDTLSLVKMKHAFAQLIPAVKSGRAISDTLKEFKSFVTPTLIQMVRVGEETGRLDAILLDLSALYEAEVAVKIKRLLTLLEPALILTLGVVIAFMVVAILLGILSVNDFIF</sequence>